<dbReference type="GO" id="GO:0051213">
    <property type="term" value="F:dioxygenase activity"/>
    <property type="evidence" value="ECO:0007669"/>
    <property type="project" value="UniProtKB-KW"/>
</dbReference>
<evidence type="ECO:0000313" key="4">
    <source>
        <dbReference type="Proteomes" id="UP000292445"/>
    </source>
</evidence>
<dbReference type="InterPro" id="IPR004360">
    <property type="entry name" value="Glyas_Fos-R_dOase_dom"/>
</dbReference>
<keyword evidence="1" id="KW-0479">Metal-binding</keyword>
<dbReference type="Pfam" id="PF00903">
    <property type="entry name" value="Glyoxalase"/>
    <property type="match status" value="1"/>
</dbReference>
<dbReference type="InterPro" id="IPR037523">
    <property type="entry name" value="VOC_core"/>
</dbReference>
<dbReference type="EMBL" id="SGXC01000001">
    <property type="protein sequence ID" value="RZS84366.1"/>
    <property type="molecule type" value="Genomic_DNA"/>
</dbReference>
<keyword evidence="4" id="KW-1185">Reference proteome</keyword>
<keyword evidence="3" id="KW-0456">Lyase</keyword>
<evidence type="ECO:0000256" key="1">
    <source>
        <dbReference type="ARBA" id="ARBA00022723"/>
    </source>
</evidence>
<dbReference type="Proteomes" id="UP000292445">
    <property type="component" value="Unassembled WGS sequence"/>
</dbReference>
<dbReference type="PANTHER" id="PTHR43048:SF6">
    <property type="entry name" value="BLR8189 PROTEIN"/>
    <property type="match status" value="1"/>
</dbReference>
<comment type="caution">
    <text evidence="3">The sequence shown here is derived from an EMBL/GenBank/DDBJ whole genome shotgun (WGS) entry which is preliminary data.</text>
</comment>
<proteinExistence type="predicted"/>
<dbReference type="GO" id="GO:0016829">
    <property type="term" value="F:lyase activity"/>
    <property type="evidence" value="ECO:0007669"/>
    <property type="project" value="UniProtKB-KW"/>
</dbReference>
<dbReference type="GO" id="GO:0004493">
    <property type="term" value="F:methylmalonyl-CoA epimerase activity"/>
    <property type="evidence" value="ECO:0007669"/>
    <property type="project" value="TreeGrafter"/>
</dbReference>
<dbReference type="InterPro" id="IPR029068">
    <property type="entry name" value="Glyas_Bleomycin-R_OHBP_Dase"/>
</dbReference>
<keyword evidence="3" id="KW-0560">Oxidoreductase</keyword>
<gene>
    <name evidence="3" type="ORF">EV675_0383</name>
</gene>
<accession>A0A4Q7NHM2</accession>
<dbReference type="PROSITE" id="PS51819">
    <property type="entry name" value="VOC"/>
    <property type="match status" value="1"/>
</dbReference>
<organism evidence="3 4">
    <name type="scientific">Pigmentiphaga kullae</name>
    <dbReference type="NCBI Taxonomy" id="151784"/>
    <lineage>
        <taxon>Bacteria</taxon>
        <taxon>Pseudomonadati</taxon>
        <taxon>Pseudomonadota</taxon>
        <taxon>Betaproteobacteria</taxon>
        <taxon>Burkholderiales</taxon>
        <taxon>Alcaligenaceae</taxon>
        <taxon>Pigmentiphaga</taxon>
    </lineage>
</organism>
<dbReference type="GO" id="GO:0046491">
    <property type="term" value="P:L-methylmalonyl-CoA metabolic process"/>
    <property type="evidence" value="ECO:0007669"/>
    <property type="project" value="TreeGrafter"/>
</dbReference>
<protein>
    <submittedName>
        <fullName evidence="3">Catechol 2,3-dioxygenase-like lactoylglutathione lyase family enzyme</fullName>
    </submittedName>
</protein>
<keyword evidence="3" id="KW-0223">Dioxygenase</keyword>
<dbReference type="CDD" id="cd06587">
    <property type="entry name" value="VOC"/>
    <property type="match status" value="1"/>
</dbReference>
<reference evidence="3 4" key="1">
    <citation type="submission" date="2019-02" db="EMBL/GenBank/DDBJ databases">
        <title>Genomic Encyclopedia of Type Strains, Phase IV (KMG-IV): sequencing the most valuable type-strain genomes for metagenomic binning, comparative biology and taxonomic classification.</title>
        <authorList>
            <person name="Goeker M."/>
        </authorList>
    </citation>
    <scope>NUCLEOTIDE SEQUENCE [LARGE SCALE GENOMIC DNA]</scope>
    <source>
        <strain evidence="3 4">K24</strain>
    </source>
</reference>
<name>A0A4Q7NHM2_9BURK</name>
<sequence length="131" mass="14495">MKIKHIALVVPDLEAAATFYETAFDMKRVGRDDLEMGSGIYLSDGSTNLALLQYKEGHPLAPSSGFAGVHHFGFQVDDLAEAERRIETAGGKFFFSLGNDPEKKNFEKKFKDPFGVVFDISKSGWEGTSRD</sequence>
<dbReference type="SUPFAM" id="SSF54593">
    <property type="entry name" value="Glyoxalase/Bleomycin resistance protein/Dihydroxybiphenyl dioxygenase"/>
    <property type="match status" value="1"/>
</dbReference>
<evidence type="ECO:0000259" key="2">
    <source>
        <dbReference type="PROSITE" id="PS51819"/>
    </source>
</evidence>
<feature type="domain" description="VOC" evidence="2">
    <location>
        <begin position="2"/>
        <end position="123"/>
    </location>
</feature>
<dbReference type="RefSeq" id="WP_165404381.1">
    <property type="nucleotide sequence ID" value="NZ_SGXC01000001.1"/>
</dbReference>
<dbReference type="AlphaFoldDB" id="A0A4Q7NHM2"/>
<dbReference type="Gene3D" id="3.10.180.10">
    <property type="entry name" value="2,3-Dihydroxybiphenyl 1,2-Dioxygenase, domain 1"/>
    <property type="match status" value="1"/>
</dbReference>
<dbReference type="GO" id="GO:0046872">
    <property type="term" value="F:metal ion binding"/>
    <property type="evidence" value="ECO:0007669"/>
    <property type="project" value="UniProtKB-KW"/>
</dbReference>
<dbReference type="InterPro" id="IPR051785">
    <property type="entry name" value="MMCE/EMCE_epimerase"/>
</dbReference>
<evidence type="ECO:0000313" key="3">
    <source>
        <dbReference type="EMBL" id="RZS84366.1"/>
    </source>
</evidence>
<dbReference type="PANTHER" id="PTHR43048">
    <property type="entry name" value="METHYLMALONYL-COA EPIMERASE"/>
    <property type="match status" value="1"/>
</dbReference>